<evidence type="ECO:0000313" key="2">
    <source>
        <dbReference type="EMBL" id="TNJ66271.1"/>
    </source>
</evidence>
<name>A0A5C4TBI7_9BACL</name>
<dbReference type="OrthoDB" id="2496742at2"/>
<keyword evidence="3" id="KW-1185">Reference proteome</keyword>
<keyword evidence="1" id="KW-0732">Signal</keyword>
<evidence type="ECO:0000256" key="1">
    <source>
        <dbReference type="SAM" id="SignalP"/>
    </source>
</evidence>
<protein>
    <submittedName>
        <fullName evidence="2">Uncharacterized protein</fullName>
    </submittedName>
</protein>
<feature type="chain" id="PRO_5022766098" evidence="1">
    <location>
        <begin position="34"/>
        <end position="497"/>
    </location>
</feature>
<sequence>MRVTMRKRLAVLVGAALLTTSGGIALPAQSVFAQTAAYPAAANAQTEEGNQTNAGNARTDYIEVLVGKYVSNLRDQAAALADVDYDTFIRDVQSGKTLAEAAGLSESELADKLVQSIGQSLEAEVQLGALTADESKQAKQRAEASILEAVSGSGGADSFLQDTVIGQQILNSHIAAVVQTAASLYDLDSNQLRKELREGKSLASVTGQVYGPLAVAITEPLVRELDSAVLAGKISDAEADSLKSEGAEAIRTIVDTEGYDAPTTNWMEHYGQYLLRNKLGFVISQTVALSGKEEEEISAALAAGSTLAAASGLPESELIRSLSDTIGEPIDRAWLEGKLSANYAERLKGQAEEQLAAIIHTSGYGLNEQQEPDGAAYEDNWEDCETDENGETRCTEVTEKAADIDPSSYTDDKLNNALSEAAAIANIDLDVLLDRLAGGESISKATGRSYDNLIYELYRSTSKQINRYVSQGSLTEEESARIKSNYMSGLVELMTQS</sequence>
<gene>
    <name evidence="2" type="ORF">FE784_11390</name>
</gene>
<comment type="caution">
    <text evidence="2">The sequence shown here is derived from an EMBL/GenBank/DDBJ whole genome shotgun (WGS) entry which is preliminary data.</text>
</comment>
<dbReference type="EMBL" id="VDCQ01000012">
    <property type="protein sequence ID" value="TNJ66271.1"/>
    <property type="molecule type" value="Genomic_DNA"/>
</dbReference>
<reference evidence="2 3" key="1">
    <citation type="submission" date="2019-05" db="EMBL/GenBank/DDBJ databases">
        <title>We sequenced the genome of Paenibacillus hemerocallicola KCTC 33185 for further insight into its adaptation and study the phylogeny of Paenibacillus.</title>
        <authorList>
            <person name="Narsing Rao M.P."/>
        </authorList>
    </citation>
    <scope>NUCLEOTIDE SEQUENCE [LARGE SCALE GENOMIC DNA]</scope>
    <source>
        <strain evidence="2 3">KCTC 33185</strain>
    </source>
</reference>
<dbReference type="RefSeq" id="WP_139602323.1">
    <property type="nucleotide sequence ID" value="NZ_VDCQ01000012.1"/>
</dbReference>
<accession>A0A5C4TBI7</accession>
<evidence type="ECO:0000313" key="3">
    <source>
        <dbReference type="Proteomes" id="UP000307943"/>
    </source>
</evidence>
<dbReference type="AlphaFoldDB" id="A0A5C4TBI7"/>
<dbReference type="Proteomes" id="UP000307943">
    <property type="component" value="Unassembled WGS sequence"/>
</dbReference>
<organism evidence="2 3">
    <name type="scientific">Paenibacillus hemerocallicola</name>
    <dbReference type="NCBI Taxonomy" id="1172614"/>
    <lineage>
        <taxon>Bacteria</taxon>
        <taxon>Bacillati</taxon>
        <taxon>Bacillota</taxon>
        <taxon>Bacilli</taxon>
        <taxon>Bacillales</taxon>
        <taxon>Paenibacillaceae</taxon>
        <taxon>Paenibacillus</taxon>
    </lineage>
</organism>
<proteinExistence type="predicted"/>
<feature type="signal peptide" evidence="1">
    <location>
        <begin position="1"/>
        <end position="33"/>
    </location>
</feature>